<evidence type="ECO:0000256" key="4">
    <source>
        <dbReference type="ARBA" id="ARBA00022741"/>
    </source>
</evidence>
<dbReference type="PANTHER" id="PTHR23117:SF13">
    <property type="entry name" value="GUANYLATE KINASE"/>
    <property type="match status" value="1"/>
</dbReference>
<dbReference type="PANTHER" id="PTHR23117">
    <property type="entry name" value="GUANYLATE KINASE-RELATED"/>
    <property type="match status" value="1"/>
</dbReference>
<dbReference type="InterPro" id="IPR008145">
    <property type="entry name" value="GK/Ca_channel_bsu"/>
</dbReference>
<dbReference type="HAMAP" id="MF_00328">
    <property type="entry name" value="Guanylate_kinase"/>
    <property type="match status" value="1"/>
</dbReference>
<organism evidence="8">
    <name type="scientific">mine drainage metagenome</name>
    <dbReference type="NCBI Taxonomy" id="410659"/>
    <lineage>
        <taxon>unclassified sequences</taxon>
        <taxon>metagenomes</taxon>
        <taxon>ecological metagenomes</taxon>
    </lineage>
</organism>
<sequence length="210" mass="23802">MGGRAIIGPGLLFVISGPSGAGKDTLVDALRARTPMLRYSVSATTRAPRPGERDGEHYFFISRQEFESRLAAGGFLEWREYNGNAYGTPRSYIEGTLREGFDVVMKPEVNGAMAIVRAFPEAVSIFVLPDKFSNLRQRLLERRTESNEEIARRLAIAHEEIRYVRDFDYLVINQERRSEEAVDDLAAIFRAERMRIHRFPDDSLASVTQS</sequence>
<reference evidence="8" key="1">
    <citation type="submission" date="2009-10" db="EMBL/GenBank/DDBJ databases">
        <title>Diversity of trophic interactions inside an arsenic-rich microbial ecosystem.</title>
        <authorList>
            <person name="Bertin P.N."/>
            <person name="Heinrich-Salmeron A."/>
            <person name="Pelletier E."/>
            <person name="Goulhen-Chollet F."/>
            <person name="Arsene-Ploetze F."/>
            <person name="Gallien S."/>
            <person name="Calteau A."/>
            <person name="Vallenet D."/>
            <person name="Casiot C."/>
            <person name="Chane-Woon-Ming B."/>
            <person name="Giloteaux L."/>
            <person name="Barakat M."/>
            <person name="Bonnefoy V."/>
            <person name="Bruneel O."/>
            <person name="Chandler M."/>
            <person name="Cleiss J."/>
            <person name="Duran R."/>
            <person name="Elbaz-Poulichet F."/>
            <person name="Fonknechten N."/>
            <person name="Lauga B."/>
            <person name="Mornico D."/>
            <person name="Ortet P."/>
            <person name="Schaeffer C."/>
            <person name="Siguier P."/>
            <person name="Alexander Thil Smith A."/>
            <person name="Van Dorsselaer A."/>
            <person name="Weissenbach J."/>
            <person name="Medigue C."/>
            <person name="Le Paslier D."/>
        </authorList>
    </citation>
    <scope>NUCLEOTIDE SEQUENCE</scope>
</reference>
<evidence type="ECO:0000256" key="2">
    <source>
        <dbReference type="ARBA" id="ARBA00012961"/>
    </source>
</evidence>
<gene>
    <name evidence="8" type="primary">gmk</name>
    <name evidence="8" type="ORF">CARN1_1761</name>
</gene>
<dbReference type="EC" id="2.7.4.8" evidence="2"/>
<dbReference type="Pfam" id="PF00625">
    <property type="entry name" value="Guanylate_kin"/>
    <property type="match status" value="1"/>
</dbReference>
<dbReference type="PROSITE" id="PS00856">
    <property type="entry name" value="GUANYLATE_KINASE_1"/>
    <property type="match status" value="1"/>
</dbReference>
<dbReference type="GO" id="GO:0005524">
    <property type="term" value="F:ATP binding"/>
    <property type="evidence" value="ECO:0007669"/>
    <property type="project" value="UniProtKB-KW"/>
</dbReference>
<keyword evidence="3 8" id="KW-0808">Transferase</keyword>
<evidence type="ECO:0000256" key="1">
    <source>
        <dbReference type="ARBA" id="ARBA00005790"/>
    </source>
</evidence>
<evidence type="ECO:0000256" key="3">
    <source>
        <dbReference type="ARBA" id="ARBA00022679"/>
    </source>
</evidence>
<dbReference type="NCBIfam" id="TIGR03263">
    <property type="entry name" value="guanyl_kin"/>
    <property type="match status" value="1"/>
</dbReference>
<keyword evidence="4" id="KW-0547">Nucleotide-binding</keyword>
<evidence type="ECO:0000256" key="6">
    <source>
        <dbReference type="ARBA" id="ARBA00022840"/>
    </source>
</evidence>
<comment type="similarity">
    <text evidence="1">Belongs to the guanylate kinase family.</text>
</comment>
<dbReference type="PROSITE" id="PS50052">
    <property type="entry name" value="GUANYLATE_KINASE_2"/>
    <property type="match status" value="1"/>
</dbReference>
<dbReference type="EMBL" id="CABL01000002">
    <property type="protein sequence ID" value="CBH74658.1"/>
    <property type="molecule type" value="Genomic_DNA"/>
</dbReference>
<dbReference type="SUPFAM" id="SSF52540">
    <property type="entry name" value="P-loop containing nucleoside triphosphate hydrolases"/>
    <property type="match status" value="1"/>
</dbReference>
<name>E6PDX3_9ZZZZ</name>
<feature type="domain" description="Guanylate kinase-like" evidence="7">
    <location>
        <begin position="10"/>
        <end position="190"/>
    </location>
</feature>
<evidence type="ECO:0000313" key="8">
    <source>
        <dbReference type="EMBL" id="CBH74658.1"/>
    </source>
</evidence>
<accession>E6PDX3</accession>
<dbReference type="GO" id="GO:0005829">
    <property type="term" value="C:cytosol"/>
    <property type="evidence" value="ECO:0007669"/>
    <property type="project" value="TreeGrafter"/>
</dbReference>
<dbReference type="CDD" id="cd00071">
    <property type="entry name" value="GMPK"/>
    <property type="match status" value="1"/>
</dbReference>
<dbReference type="InterPro" id="IPR020590">
    <property type="entry name" value="Guanylate_kinase_CS"/>
</dbReference>
<evidence type="ECO:0000259" key="7">
    <source>
        <dbReference type="PROSITE" id="PS50052"/>
    </source>
</evidence>
<dbReference type="Gene3D" id="3.30.63.10">
    <property type="entry name" value="Guanylate Kinase phosphate binding domain"/>
    <property type="match status" value="1"/>
</dbReference>
<comment type="caution">
    <text evidence="8">The sequence shown here is derived from an EMBL/GenBank/DDBJ whole genome shotgun (WGS) entry which is preliminary data.</text>
</comment>
<proteinExistence type="inferred from homology"/>
<keyword evidence="5 8" id="KW-0418">Kinase</keyword>
<dbReference type="SMART" id="SM00072">
    <property type="entry name" value="GuKc"/>
    <property type="match status" value="1"/>
</dbReference>
<protein>
    <recommendedName>
        <fullName evidence="2">guanylate kinase</fullName>
        <ecNumber evidence="2">2.7.4.8</ecNumber>
    </recommendedName>
</protein>
<dbReference type="InterPro" id="IPR017665">
    <property type="entry name" value="Guanylate_kinase"/>
</dbReference>
<dbReference type="AlphaFoldDB" id="E6PDX3"/>
<dbReference type="FunFam" id="3.30.63.10:FF:000002">
    <property type="entry name" value="Guanylate kinase 1"/>
    <property type="match status" value="1"/>
</dbReference>
<keyword evidence="6" id="KW-0067">ATP-binding</keyword>
<dbReference type="GO" id="GO:0004385">
    <property type="term" value="F:GMP kinase activity"/>
    <property type="evidence" value="ECO:0007669"/>
    <property type="project" value="UniProtKB-EC"/>
</dbReference>
<dbReference type="Gene3D" id="3.40.50.300">
    <property type="entry name" value="P-loop containing nucleotide triphosphate hydrolases"/>
    <property type="match status" value="1"/>
</dbReference>
<dbReference type="InterPro" id="IPR008144">
    <property type="entry name" value="Guanylate_kin-like_dom"/>
</dbReference>
<dbReference type="InterPro" id="IPR027417">
    <property type="entry name" value="P-loop_NTPase"/>
</dbReference>
<evidence type="ECO:0000256" key="5">
    <source>
        <dbReference type="ARBA" id="ARBA00022777"/>
    </source>
</evidence>